<evidence type="ECO:0000313" key="7">
    <source>
        <dbReference type="EMBL" id="EIW75012.1"/>
    </source>
</evidence>
<dbReference type="AlphaFoldDB" id="A0A5M3M6M5"/>
<evidence type="ECO:0000256" key="3">
    <source>
        <dbReference type="ARBA" id="ARBA00022989"/>
    </source>
</evidence>
<evidence type="ECO:0000256" key="5">
    <source>
        <dbReference type="SAM" id="MobiDB-lite"/>
    </source>
</evidence>
<feature type="region of interest" description="Disordered" evidence="5">
    <location>
        <begin position="1"/>
        <end position="212"/>
    </location>
</feature>
<reference evidence="8" key="1">
    <citation type="journal article" date="2012" name="Science">
        <title>The Paleozoic origin of enzymatic lignin decomposition reconstructed from 31 fungal genomes.</title>
        <authorList>
            <person name="Floudas D."/>
            <person name="Binder M."/>
            <person name="Riley R."/>
            <person name="Barry K."/>
            <person name="Blanchette R.A."/>
            <person name="Henrissat B."/>
            <person name="Martinez A.T."/>
            <person name="Otillar R."/>
            <person name="Spatafora J.W."/>
            <person name="Yadav J.S."/>
            <person name="Aerts A."/>
            <person name="Benoit I."/>
            <person name="Boyd A."/>
            <person name="Carlson A."/>
            <person name="Copeland A."/>
            <person name="Coutinho P.M."/>
            <person name="de Vries R.P."/>
            <person name="Ferreira P."/>
            <person name="Findley K."/>
            <person name="Foster B."/>
            <person name="Gaskell J."/>
            <person name="Glotzer D."/>
            <person name="Gorecki P."/>
            <person name="Heitman J."/>
            <person name="Hesse C."/>
            <person name="Hori C."/>
            <person name="Igarashi K."/>
            <person name="Jurgens J.A."/>
            <person name="Kallen N."/>
            <person name="Kersten P."/>
            <person name="Kohler A."/>
            <person name="Kuees U."/>
            <person name="Kumar T.K.A."/>
            <person name="Kuo A."/>
            <person name="LaButti K."/>
            <person name="Larrondo L.F."/>
            <person name="Lindquist E."/>
            <person name="Ling A."/>
            <person name="Lombard V."/>
            <person name="Lucas S."/>
            <person name="Lundell T."/>
            <person name="Martin R."/>
            <person name="McLaughlin D.J."/>
            <person name="Morgenstern I."/>
            <person name="Morin E."/>
            <person name="Murat C."/>
            <person name="Nagy L.G."/>
            <person name="Nolan M."/>
            <person name="Ohm R.A."/>
            <person name="Patyshakuliyeva A."/>
            <person name="Rokas A."/>
            <person name="Ruiz-Duenas F.J."/>
            <person name="Sabat G."/>
            <person name="Salamov A."/>
            <person name="Samejima M."/>
            <person name="Schmutz J."/>
            <person name="Slot J.C."/>
            <person name="St John F."/>
            <person name="Stenlid J."/>
            <person name="Sun H."/>
            <person name="Sun S."/>
            <person name="Syed K."/>
            <person name="Tsang A."/>
            <person name="Wiebenga A."/>
            <person name="Young D."/>
            <person name="Pisabarro A."/>
            <person name="Eastwood D.C."/>
            <person name="Martin F."/>
            <person name="Cullen D."/>
            <person name="Grigoriev I.V."/>
            <person name="Hibbett D.S."/>
        </authorList>
    </citation>
    <scope>NUCLEOTIDE SEQUENCE [LARGE SCALE GENOMIC DNA]</scope>
    <source>
        <strain evidence="8">RWD-64-598 SS2</strain>
    </source>
</reference>
<feature type="region of interest" description="Disordered" evidence="5">
    <location>
        <begin position="525"/>
        <end position="601"/>
    </location>
</feature>
<dbReference type="RefSeq" id="XP_007775059.1">
    <property type="nucleotide sequence ID" value="XM_007776869.1"/>
</dbReference>
<dbReference type="OMA" id="LYRYNKE"/>
<feature type="compositionally biased region" description="Low complexity" evidence="5">
    <location>
        <begin position="23"/>
        <end position="58"/>
    </location>
</feature>
<dbReference type="PANTHER" id="PTHR15549:SF26">
    <property type="entry name" value="AXIAL BUDDING PATTERN PROTEIN 2-RELATED"/>
    <property type="match status" value="1"/>
</dbReference>
<feature type="transmembrane region" description="Helical" evidence="6">
    <location>
        <begin position="301"/>
        <end position="323"/>
    </location>
</feature>
<keyword evidence="8" id="KW-1185">Reference proteome</keyword>
<proteinExistence type="predicted"/>
<dbReference type="Proteomes" id="UP000053558">
    <property type="component" value="Unassembled WGS sequence"/>
</dbReference>
<dbReference type="Gene3D" id="1.20.5.190">
    <property type="match status" value="1"/>
</dbReference>
<keyword evidence="2 6" id="KW-0812">Transmembrane</keyword>
<feature type="compositionally biased region" description="Basic and acidic residues" evidence="5">
    <location>
        <begin position="366"/>
        <end position="376"/>
    </location>
</feature>
<comment type="caution">
    <text evidence="7">The sequence shown here is derived from an EMBL/GenBank/DDBJ whole genome shotgun (WGS) entry which is preliminary data.</text>
</comment>
<dbReference type="GeneID" id="19206347"/>
<keyword evidence="3 6" id="KW-1133">Transmembrane helix</keyword>
<dbReference type="KEGG" id="cput:CONPUDRAFT_169869"/>
<evidence type="ECO:0000313" key="8">
    <source>
        <dbReference type="Proteomes" id="UP000053558"/>
    </source>
</evidence>
<feature type="compositionally biased region" description="Low complexity" evidence="5">
    <location>
        <begin position="571"/>
        <end position="581"/>
    </location>
</feature>
<dbReference type="OrthoDB" id="3194625at2759"/>
<feature type="region of interest" description="Disordered" evidence="5">
    <location>
        <begin position="362"/>
        <end position="406"/>
    </location>
</feature>
<feature type="region of interest" description="Disordered" evidence="5">
    <location>
        <begin position="418"/>
        <end position="438"/>
    </location>
</feature>
<gene>
    <name evidence="7" type="ORF">CONPUDRAFT_169869</name>
</gene>
<dbReference type="PANTHER" id="PTHR15549">
    <property type="entry name" value="PAIRED IMMUNOGLOBULIN-LIKE TYPE 2 RECEPTOR"/>
    <property type="match status" value="1"/>
</dbReference>
<dbReference type="GO" id="GO:0071944">
    <property type="term" value="C:cell periphery"/>
    <property type="evidence" value="ECO:0007669"/>
    <property type="project" value="UniProtKB-ARBA"/>
</dbReference>
<evidence type="ECO:0000256" key="1">
    <source>
        <dbReference type="ARBA" id="ARBA00004167"/>
    </source>
</evidence>
<dbReference type="InterPro" id="IPR051694">
    <property type="entry name" value="Immunoregulatory_rcpt-like"/>
</dbReference>
<comment type="subcellular location">
    <subcellularLocation>
        <location evidence="1">Membrane</location>
        <topology evidence="1">Single-pass membrane protein</topology>
    </subcellularLocation>
</comment>
<feature type="compositionally biased region" description="Low complexity" evidence="5">
    <location>
        <begin position="526"/>
        <end position="535"/>
    </location>
</feature>
<feature type="compositionally biased region" description="Polar residues" evidence="5">
    <location>
        <begin position="65"/>
        <end position="104"/>
    </location>
</feature>
<dbReference type="GO" id="GO:0016020">
    <property type="term" value="C:membrane"/>
    <property type="evidence" value="ECO:0007669"/>
    <property type="project" value="UniProtKB-SubCell"/>
</dbReference>
<feature type="compositionally biased region" description="Polar residues" evidence="5">
    <location>
        <begin position="494"/>
        <end position="511"/>
    </location>
</feature>
<organism evidence="7 8">
    <name type="scientific">Coniophora puteana (strain RWD-64-598)</name>
    <name type="common">Brown rot fungus</name>
    <dbReference type="NCBI Taxonomy" id="741705"/>
    <lineage>
        <taxon>Eukaryota</taxon>
        <taxon>Fungi</taxon>
        <taxon>Dikarya</taxon>
        <taxon>Basidiomycota</taxon>
        <taxon>Agaricomycotina</taxon>
        <taxon>Agaricomycetes</taxon>
        <taxon>Agaricomycetidae</taxon>
        <taxon>Boletales</taxon>
        <taxon>Coniophorineae</taxon>
        <taxon>Coniophoraceae</taxon>
        <taxon>Coniophora</taxon>
    </lineage>
</organism>
<protein>
    <submittedName>
        <fullName evidence="7">Uncharacterized protein</fullName>
    </submittedName>
</protein>
<evidence type="ECO:0000256" key="6">
    <source>
        <dbReference type="SAM" id="Phobius"/>
    </source>
</evidence>
<name>A0A5M3M6M5_CONPW</name>
<accession>A0A5M3M6M5</accession>
<feature type="region of interest" description="Disordered" evidence="5">
    <location>
        <begin position="458"/>
        <end position="511"/>
    </location>
</feature>
<dbReference type="EMBL" id="JH711590">
    <property type="protein sequence ID" value="EIW75012.1"/>
    <property type="molecule type" value="Genomic_DNA"/>
</dbReference>
<evidence type="ECO:0000256" key="4">
    <source>
        <dbReference type="ARBA" id="ARBA00023136"/>
    </source>
</evidence>
<feature type="compositionally biased region" description="Gly residues" evidence="5">
    <location>
        <begin position="459"/>
        <end position="468"/>
    </location>
</feature>
<feature type="compositionally biased region" description="Low complexity" evidence="5">
    <location>
        <begin position="232"/>
        <end position="255"/>
    </location>
</feature>
<feature type="region of interest" description="Disordered" evidence="5">
    <location>
        <begin position="232"/>
        <end position="258"/>
    </location>
</feature>
<evidence type="ECO:0000256" key="2">
    <source>
        <dbReference type="ARBA" id="ARBA00022692"/>
    </source>
</evidence>
<keyword evidence="4 6" id="KW-0472">Membrane</keyword>
<sequence length="601" mass="60593">MRPHPLVARQTESGSDGGGATSGSGDSATQGATPTDTGSAASPSPADSATSAPEPTSAVGGLTSDVGSATSDVGSATSDVGSATSDVGSATSDVATATSQVGSVTSQPTSDATQSSQSQSQSSSQPSATPTSSSQTDSSSSQSQSSSDSSSSQTQSSSSQSQSSSSQTQTSSSQSQSSSTQPSSSSQSQSSSSQSPSSSQSQSSSSASSTSDIISTTTFITTASDSVITSTFTTSISPPSSSSGPSSTPSPTRSSNGVSTTSFITSWYVTSVSGRMVTTDSVTPTMVSGDPRNTAVNQRTAIIAGTTAGAFALLVLLFGIFFYRRRKAFKQSAFARALSVGRRRDRMRQNLLADDDFDAGEPLAAYRDHPEGDPGHAHTHAPSASFSSYATYGAPQAQPGMGADTAQLPPRLERARASDSGSAFREAVWPPPTDNARYEGPLAASRAIDLSEIIDTVMGPGGGGGGAGQQQHAHEVPQPWVGESAHSMRETVPGGSTHTRNQSSVSFGSGGNESQIALLEAAGLSTPRPTTPTARGGQGGAGPATQDGSPKAWIQRSPLRALTPTSQNQTGPQSRRQSQDQGGQGEGNRASAADSASVYSR</sequence>
<feature type="compositionally biased region" description="Low complexity" evidence="5">
    <location>
        <begin position="105"/>
        <end position="212"/>
    </location>
</feature>